<dbReference type="RefSeq" id="XP_033659529.1">
    <property type="nucleotide sequence ID" value="XM_033819217.1"/>
</dbReference>
<sequence length="355" mass="40198">MTSAETTSTIPTIDLSAIVQSEDPAVRKAKAIEFVEAVHVHGACGIVGHGISVERLREAFKWSEKFFNLPTDVKNKAPHPKGMVPHRGYSGFNTEKCLIYTEEELASMSGELSKDSGKALDFKEHYDIGSEEEKVHYNLWIPDEDLPGFRNFMLDFFWEFESLSKLVLDALLEGLEIDKAATDYYRSIHTGHQNGIRPIHYPPINESMIDRESLTWCPTHTDFTSFTLLAQDLASGLEIEDRKNPGTFFKATTDIEDRLYLTIGDHMDTWTNGYLPGSKHRVVIPPPKDGSKVTPKRFSMPYFVTARHDGVLEPQHTGKAAEMPEGKYKKMTVAEHIEFRMKYQYTDIGDEEASS</sequence>
<reference evidence="4" key="1">
    <citation type="journal article" date="2020" name="Stud. Mycol.">
        <title>101 Dothideomycetes genomes: a test case for predicting lifestyles and emergence of pathogens.</title>
        <authorList>
            <person name="Haridas S."/>
            <person name="Albert R."/>
            <person name="Binder M."/>
            <person name="Bloem J."/>
            <person name="Labutti K."/>
            <person name="Salamov A."/>
            <person name="Andreopoulos B."/>
            <person name="Baker S."/>
            <person name="Barry K."/>
            <person name="Bills G."/>
            <person name="Bluhm B."/>
            <person name="Cannon C."/>
            <person name="Castanera R."/>
            <person name="Culley D."/>
            <person name="Daum C."/>
            <person name="Ezra D."/>
            <person name="Gonzalez J."/>
            <person name="Henrissat B."/>
            <person name="Kuo A."/>
            <person name="Liang C."/>
            <person name="Lipzen A."/>
            <person name="Lutzoni F."/>
            <person name="Magnuson J."/>
            <person name="Mondo S."/>
            <person name="Nolan M."/>
            <person name="Ohm R."/>
            <person name="Pangilinan J."/>
            <person name="Park H.-J."/>
            <person name="Ramirez L."/>
            <person name="Alfaro M."/>
            <person name="Sun H."/>
            <person name="Tritt A."/>
            <person name="Yoshinaga Y."/>
            <person name="Zwiers L.-H."/>
            <person name="Turgeon B."/>
            <person name="Goodwin S."/>
            <person name="Spatafora J."/>
            <person name="Crous P."/>
            <person name="Grigoriev I."/>
        </authorList>
    </citation>
    <scope>NUCLEOTIDE SEQUENCE</scope>
    <source>
        <strain evidence="4">ATCC 36951</strain>
    </source>
</reference>
<dbReference type="InterPro" id="IPR027443">
    <property type="entry name" value="IPNS-like_sf"/>
</dbReference>
<dbReference type="Pfam" id="PF03171">
    <property type="entry name" value="2OG-FeII_Oxy"/>
    <property type="match status" value="1"/>
</dbReference>
<evidence type="ECO:0000256" key="2">
    <source>
        <dbReference type="RuleBase" id="RU003682"/>
    </source>
</evidence>
<dbReference type="SUPFAM" id="SSF51197">
    <property type="entry name" value="Clavaminate synthase-like"/>
    <property type="match status" value="1"/>
</dbReference>
<dbReference type="GeneID" id="54572489"/>
<evidence type="ECO:0000313" key="4">
    <source>
        <dbReference type="EMBL" id="KAF2158640.1"/>
    </source>
</evidence>
<proteinExistence type="inferred from homology"/>
<dbReference type="InterPro" id="IPR026992">
    <property type="entry name" value="DIOX_N"/>
</dbReference>
<keyword evidence="2" id="KW-0479">Metal-binding</keyword>
<dbReference type="Pfam" id="PF14226">
    <property type="entry name" value="DIOX_N"/>
    <property type="match status" value="1"/>
</dbReference>
<feature type="domain" description="Fe2OG dioxygenase" evidence="3">
    <location>
        <begin position="192"/>
        <end position="306"/>
    </location>
</feature>
<dbReference type="GO" id="GO:0046872">
    <property type="term" value="F:metal ion binding"/>
    <property type="evidence" value="ECO:0007669"/>
    <property type="project" value="UniProtKB-KW"/>
</dbReference>
<accession>A0A6A6BXI6</accession>
<evidence type="ECO:0000313" key="5">
    <source>
        <dbReference type="Proteomes" id="UP000799537"/>
    </source>
</evidence>
<comment type="similarity">
    <text evidence="1 2">Belongs to the iron/ascorbate-dependent oxidoreductase family.</text>
</comment>
<evidence type="ECO:0000256" key="1">
    <source>
        <dbReference type="ARBA" id="ARBA00008056"/>
    </source>
</evidence>
<dbReference type="InterPro" id="IPR044861">
    <property type="entry name" value="IPNS-like_FE2OG_OXY"/>
</dbReference>
<dbReference type="OrthoDB" id="288590at2759"/>
<dbReference type="GO" id="GO:0044283">
    <property type="term" value="P:small molecule biosynthetic process"/>
    <property type="evidence" value="ECO:0007669"/>
    <property type="project" value="UniProtKB-ARBA"/>
</dbReference>
<dbReference type="InterPro" id="IPR050231">
    <property type="entry name" value="Iron_ascorbate_oxido_reductase"/>
</dbReference>
<dbReference type="PROSITE" id="PS51471">
    <property type="entry name" value="FE2OG_OXY"/>
    <property type="match status" value="1"/>
</dbReference>
<dbReference type="AlphaFoldDB" id="A0A6A6BXI6"/>
<dbReference type="PANTHER" id="PTHR47990">
    <property type="entry name" value="2-OXOGLUTARATE (2OG) AND FE(II)-DEPENDENT OXYGENASE SUPERFAMILY PROTEIN-RELATED"/>
    <property type="match status" value="1"/>
</dbReference>
<dbReference type="EMBL" id="ML993653">
    <property type="protein sequence ID" value="KAF2158640.1"/>
    <property type="molecule type" value="Genomic_DNA"/>
</dbReference>
<keyword evidence="2" id="KW-0408">Iron</keyword>
<dbReference type="GO" id="GO:0016491">
    <property type="term" value="F:oxidoreductase activity"/>
    <property type="evidence" value="ECO:0007669"/>
    <property type="project" value="UniProtKB-KW"/>
</dbReference>
<keyword evidence="2" id="KW-0560">Oxidoreductase</keyword>
<gene>
    <name evidence="4" type="ORF">M409DRAFT_71539</name>
</gene>
<dbReference type="Gene3D" id="2.60.120.330">
    <property type="entry name" value="B-lactam Antibiotic, Isopenicillin N Synthase, Chain"/>
    <property type="match status" value="1"/>
</dbReference>
<evidence type="ECO:0000259" key="3">
    <source>
        <dbReference type="PROSITE" id="PS51471"/>
    </source>
</evidence>
<name>A0A6A6BXI6_ZASCE</name>
<protein>
    <recommendedName>
        <fullName evidence="3">Fe2OG dioxygenase domain-containing protein</fullName>
    </recommendedName>
</protein>
<organism evidence="4 5">
    <name type="scientific">Zasmidium cellare ATCC 36951</name>
    <dbReference type="NCBI Taxonomy" id="1080233"/>
    <lineage>
        <taxon>Eukaryota</taxon>
        <taxon>Fungi</taxon>
        <taxon>Dikarya</taxon>
        <taxon>Ascomycota</taxon>
        <taxon>Pezizomycotina</taxon>
        <taxon>Dothideomycetes</taxon>
        <taxon>Dothideomycetidae</taxon>
        <taxon>Mycosphaerellales</taxon>
        <taxon>Mycosphaerellaceae</taxon>
        <taxon>Zasmidium</taxon>
    </lineage>
</organism>
<dbReference type="InterPro" id="IPR005123">
    <property type="entry name" value="Oxoglu/Fe-dep_dioxygenase_dom"/>
</dbReference>
<dbReference type="Proteomes" id="UP000799537">
    <property type="component" value="Unassembled WGS sequence"/>
</dbReference>
<keyword evidence="5" id="KW-1185">Reference proteome</keyword>